<accession>A0A0T6AYA8</accession>
<organism evidence="1 2">
    <name type="scientific">Oryctes borbonicus</name>
    <dbReference type="NCBI Taxonomy" id="1629725"/>
    <lineage>
        <taxon>Eukaryota</taxon>
        <taxon>Metazoa</taxon>
        <taxon>Ecdysozoa</taxon>
        <taxon>Arthropoda</taxon>
        <taxon>Hexapoda</taxon>
        <taxon>Insecta</taxon>
        <taxon>Pterygota</taxon>
        <taxon>Neoptera</taxon>
        <taxon>Endopterygota</taxon>
        <taxon>Coleoptera</taxon>
        <taxon>Polyphaga</taxon>
        <taxon>Scarabaeiformia</taxon>
        <taxon>Scarabaeidae</taxon>
        <taxon>Dynastinae</taxon>
        <taxon>Oryctes</taxon>
    </lineage>
</organism>
<dbReference type="AlphaFoldDB" id="A0A0T6AYA8"/>
<sequence length="149" mass="17423">MDNLEGKISLNSIKFYNELSSYISQYQDINMLQQNYMQRSSIISTRNNINLPAKETKSTVKCPRCCMHRSRNNSEYRIVSQKTNDRFVRRIKKKIASGNLTRYQLKCAKKLQRCLSNQLVIQCKVCHTKSKETLQKAESRGENVKKPLQ</sequence>
<gene>
    <name evidence="1" type="ORF">AMK59_8367</name>
</gene>
<proteinExistence type="predicted"/>
<feature type="non-terminal residue" evidence="1">
    <location>
        <position position="149"/>
    </location>
</feature>
<dbReference type="OrthoDB" id="6771026at2759"/>
<dbReference type="Proteomes" id="UP000051574">
    <property type="component" value="Unassembled WGS sequence"/>
</dbReference>
<name>A0A0T6AYA8_9SCAR</name>
<comment type="caution">
    <text evidence="1">The sequence shown here is derived from an EMBL/GenBank/DDBJ whole genome shotgun (WGS) entry which is preliminary data.</text>
</comment>
<protein>
    <submittedName>
        <fullName evidence="1">Uncharacterized protein</fullName>
    </submittedName>
</protein>
<evidence type="ECO:0000313" key="2">
    <source>
        <dbReference type="Proteomes" id="UP000051574"/>
    </source>
</evidence>
<reference evidence="1 2" key="1">
    <citation type="submission" date="2015-09" db="EMBL/GenBank/DDBJ databases">
        <title>Draft genome of the scarab beetle Oryctes borbonicus.</title>
        <authorList>
            <person name="Meyer J.M."/>
            <person name="Markov G.V."/>
            <person name="Baskaran P."/>
            <person name="Herrmann M."/>
            <person name="Sommer R.J."/>
            <person name="Roedelsperger C."/>
        </authorList>
    </citation>
    <scope>NUCLEOTIDE SEQUENCE [LARGE SCALE GENOMIC DNA]</scope>
    <source>
        <strain evidence="1">OB123</strain>
        <tissue evidence="1">Whole animal</tissue>
    </source>
</reference>
<keyword evidence="2" id="KW-1185">Reference proteome</keyword>
<evidence type="ECO:0000313" key="1">
    <source>
        <dbReference type="EMBL" id="KRT79988.1"/>
    </source>
</evidence>
<dbReference type="EMBL" id="LJIG01022549">
    <property type="protein sequence ID" value="KRT79988.1"/>
    <property type="molecule type" value="Genomic_DNA"/>
</dbReference>